<feature type="domain" description="Gcp-like" evidence="1">
    <location>
        <begin position="34"/>
        <end position="126"/>
    </location>
</feature>
<proteinExistence type="predicted"/>
<accession>A0A840E7Q0</accession>
<dbReference type="EMBL" id="JACIFF010000006">
    <property type="protein sequence ID" value="MBB4079963.1"/>
    <property type="molecule type" value="Genomic_DNA"/>
</dbReference>
<dbReference type="PANTHER" id="PTHR11735:SF11">
    <property type="entry name" value="TRNA THREONYLCARBAMOYLADENOSINE BIOSYNTHESIS PROTEIN TSAB"/>
    <property type="match status" value="1"/>
</dbReference>
<dbReference type="GO" id="GO:0005829">
    <property type="term" value="C:cytosol"/>
    <property type="evidence" value="ECO:0007669"/>
    <property type="project" value="TreeGrafter"/>
</dbReference>
<dbReference type="InterPro" id="IPR022496">
    <property type="entry name" value="T6A_TsaB"/>
</dbReference>
<evidence type="ECO:0000313" key="3">
    <source>
        <dbReference type="Proteomes" id="UP000576209"/>
    </source>
</evidence>
<reference evidence="2 3" key="1">
    <citation type="submission" date="2020-08" db="EMBL/GenBank/DDBJ databases">
        <title>Genomic Encyclopedia of Type Strains, Phase IV (KMG-IV): sequencing the most valuable type-strain genomes for metagenomic binning, comparative biology and taxonomic classification.</title>
        <authorList>
            <person name="Goeker M."/>
        </authorList>
    </citation>
    <scope>NUCLEOTIDE SEQUENCE [LARGE SCALE GENOMIC DNA]</scope>
    <source>
        <strain evidence="2 3">DSM 105137</strain>
    </source>
</reference>
<dbReference type="NCBIfam" id="TIGR03725">
    <property type="entry name" value="T6A_YeaZ"/>
    <property type="match status" value="1"/>
</dbReference>
<evidence type="ECO:0000313" key="2">
    <source>
        <dbReference type="EMBL" id="MBB4079963.1"/>
    </source>
</evidence>
<dbReference type="InterPro" id="IPR043129">
    <property type="entry name" value="ATPase_NBD"/>
</dbReference>
<dbReference type="SUPFAM" id="SSF53067">
    <property type="entry name" value="Actin-like ATPase domain"/>
    <property type="match status" value="1"/>
</dbReference>
<dbReference type="Gene3D" id="3.30.420.40">
    <property type="match status" value="2"/>
</dbReference>
<dbReference type="GO" id="GO:0002949">
    <property type="term" value="P:tRNA threonylcarbamoyladenosine modification"/>
    <property type="evidence" value="ECO:0007669"/>
    <property type="project" value="InterPro"/>
</dbReference>
<dbReference type="Proteomes" id="UP000576209">
    <property type="component" value="Unassembled WGS sequence"/>
</dbReference>
<dbReference type="RefSeq" id="WP_183496201.1">
    <property type="nucleotide sequence ID" value="NZ_JACIFF010000006.1"/>
</dbReference>
<sequence length="229" mass="24144">MRLQLLLETTTEVCSVAIARDGAIVAEVTSPEVQQHASHLTLFIEQVLGEAGVTAPELTEILISDGPGSYTSLRVGAATAKGLCVALPDLSLSAVPTLEAVARAVAAPGDADKLFATINSRRGEVFGQVFSAADCAPLTEVMNVRLGDPRWRGHLLGGGGLGKMLVCGPGQHRVREALDDDNAFSFGPPNALAARFLLGPAPRRQGVAAYEPFYLNQPFVTRSKKKSLL</sequence>
<organism evidence="2 3">
    <name type="scientific">Neolewinella aquimaris</name>
    <dbReference type="NCBI Taxonomy" id="1835722"/>
    <lineage>
        <taxon>Bacteria</taxon>
        <taxon>Pseudomonadati</taxon>
        <taxon>Bacteroidota</taxon>
        <taxon>Saprospiria</taxon>
        <taxon>Saprospirales</taxon>
        <taxon>Lewinellaceae</taxon>
        <taxon>Neolewinella</taxon>
    </lineage>
</organism>
<protein>
    <submittedName>
        <fullName evidence="2">tRNA threonylcarbamoyladenosine biosynthesis protein TsaB</fullName>
    </submittedName>
</protein>
<gene>
    <name evidence="2" type="ORF">GGR28_002590</name>
</gene>
<dbReference type="AlphaFoldDB" id="A0A840E7Q0"/>
<dbReference type="Pfam" id="PF00814">
    <property type="entry name" value="TsaD"/>
    <property type="match status" value="1"/>
</dbReference>
<dbReference type="InterPro" id="IPR000905">
    <property type="entry name" value="Gcp-like_dom"/>
</dbReference>
<name>A0A840E7Q0_9BACT</name>
<comment type="caution">
    <text evidence="2">The sequence shown here is derived from an EMBL/GenBank/DDBJ whole genome shotgun (WGS) entry which is preliminary data.</text>
</comment>
<keyword evidence="3" id="KW-1185">Reference proteome</keyword>
<dbReference type="PANTHER" id="PTHR11735">
    <property type="entry name" value="TRNA N6-ADENOSINE THREONYLCARBAMOYLTRANSFERASE"/>
    <property type="match status" value="1"/>
</dbReference>
<evidence type="ECO:0000259" key="1">
    <source>
        <dbReference type="Pfam" id="PF00814"/>
    </source>
</evidence>